<keyword evidence="1" id="KW-0051">Antiviral defense</keyword>
<protein>
    <recommendedName>
        <fullName evidence="3">CRISPR type III-associated protein domain-containing protein</fullName>
    </recommendedName>
</protein>
<proteinExistence type="predicted"/>
<sequence>RGSPGRASWIEPGRTVSLRFRFFRDQALHEIVTALWSLENFGGIGARSRRGAGSFQITKITLPQGLTGLPQFMCQGWAPRTGNLRGEIQDFLNQGISLIAPAATGIPNYSAYRRGVSALKVLVNQTYTGWEEAADDIGQRLARFRKSDLVRSGAPFHNEAL</sequence>
<name>A0A6V8Q0I4_9ACTN</name>
<gene>
    <name evidence="4" type="ORF">HKBW3S44_01949</name>
</gene>
<reference evidence="4 5" key="1">
    <citation type="journal article" date="2020" name="Front. Microbiol.">
        <title>Single-cell genomics of novel Actinobacteria with the Wood-Ljungdahl pathway discovered in a serpentinizing system.</title>
        <authorList>
            <person name="Merino N."/>
            <person name="Kawai M."/>
            <person name="Boyd E.S."/>
            <person name="Colman D.R."/>
            <person name="McGlynn S.E."/>
            <person name="Nealson K.H."/>
            <person name="Kurokawa K."/>
            <person name="Hongoh Y."/>
        </authorList>
    </citation>
    <scope>NUCLEOTIDE SEQUENCE [LARGE SCALE GENOMIC DNA]</scope>
    <source>
        <strain evidence="4 5">S44</strain>
    </source>
</reference>
<feature type="non-terminal residue" evidence="4">
    <location>
        <position position="1"/>
    </location>
</feature>
<dbReference type="InterPro" id="IPR005537">
    <property type="entry name" value="RAMP_III_fam"/>
</dbReference>
<comment type="caution">
    <text evidence="4">The sequence shown here is derived from an EMBL/GenBank/DDBJ whole genome shotgun (WGS) entry which is preliminary data.</text>
</comment>
<evidence type="ECO:0000313" key="4">
    <source>
        <dbReference type="EMBL" id="GFP38269.1"/>
    </source>
</evidence>
<feature type="domain" description="CRISPR type III-associated protein" evidence="3">
    <location>
        <begin position="13"/>
        <end position="55"/>
    </location>
</feature>
<dbReference type="Pfam" id="PF03787">
    <property type="entry name" value="RAMPs"/>
    <property type="match status" value="1"/>
</dbReference>
<organism evidence="4 5">
    <name type="scientific">Candidatus Hakubella thermalkaliphila</name>
    <dbReference type="NCBI Taxonomy" id="2754717"/>
    <lineage>
        <taxon>Bacteria</taxon>
        <taxon>Bacillati</taxon>
        <taxon>Actinomycetota</taxon>
        <taxon>Actinomycetota incertae sedis</taxon>
        <taxon>Candidatus Hakubellales</taxon>
        <taxon>Candidatus Hakubellaceae</taxon>
        <taxon>Candidatus Hakubella</taxon>
    </lineage>
</organism>
<comment type="subunit">
    <text evidence="2">Part of the Csm effector complex that includes Cas10, Csm2, Csm3, Csm4 and Csm5.</text>
</comment>
<evidence type="ECO:0000259" key="3">
    <source>
        <dbReference type="Pfam" id="PF03787"/>
    </source>
</evidence>
<evidence type="ECO:0000313" key="5">
    <source>
        <dbReference type="Proteomes" id="UP000561271"/>
    </source>
</evidence>
<dbReference type="EMBL" id="BLSC01000458">
    <property type="protein sequence ID" value="GFP38269.1"/>
    <property type="molecule type" value="Genomic_DNA"/>
</dbReference>
<dbReference type="GO" id="GO:0051607">
    <property type="term" value="P:defense response to virus"/>
    <property type="evidence" value="ECO:0007669"/>
    <property type="project" value="UniProtKB-KW"/>
</dbReference>
<accession>A0A6V8Q0I4</accession>
<evidence type="ECO:0000256" key="1">
    <source>
        <dbReference type="ARBA" id="ARBA00023118"/>
    </source>
</evidence>
<dbReference type="AlphaFoldDB" id="A0A6V8Q0I4"/>
<dbReference type="Proteomes" id="UP000561271">
    <property type="component" value="Unassembled WGS sequence"/>
</dbReference>
<evidence type="ECO:0000256" key="2">
    <source>
        <dbReference type="ARBA" id="ARBA00093789"/>
    </source>
</evidence>